<dbReference type="VEuPathDB" id="FungiDB:SJAG_00892"/>
<evidence type="ECO:0000256" key="3">
    <source>
        <dbReference type="ARBA" id="ARBA00023002"/>
    </source>
</evidence>
<evidence type="ECO:0000313" key="8">
    <source>
        <dbReference type="JaponicusDB" id="SJAG_00892"/>
    </source>
</evidence>
<dbReference type="Gene3D" id="2.60.120.590">
    <property type="entry name" value="Alpha-ketoglutarate-dependent dioxygenase AlkB-like"/>
    <property type="match status" value="1"/>
</dbReference>
<proteinExistence type="predicted"/>
<dbReference type="GO" id="GO:0005737">
    <property type="term" value="C:cytoplasm"/>
    <property type="evidence" value="ECO:0000318"/>
    <property type="project" value="GO_Central"/>
</dbReference>
<dbReference type="AlphaFoldDB" id="B6JWW7"/>
<evidence type="ECO:0000256" key="5">
    <source>
        <dbReference type="PIRSR" id="PIRSR604574-2"/>
    </source>
</evidence>
<dbReference type="PROSITE" id="PS51471">
    <property type="entry name" value="FE2OG_OXY"/>
    <property type="match status" value="1"/>
</dbReference>
<evidence type="ECO:0000256" key="4">
    <source>
        <dbReference type="ARBA" id="ARBA00023004"/>
    </source>
</evidence>
<dbReference type="OrthoDB" id="6614653at2759"/>
<reference evidence="7 9" key="1">
    <citation type="journal article" date="2011" name="Science">
        <title>Comparative functional genomics of the fission yeasts.</title>
        <authorList>
            <person name="Rhind N."/>
            <person name="Chen Z."/>
            <person name="Yassour M."/>
            <person name="Thompson D.A."/>
            <person name="Haas B.J."/>
            <person name="Habib N."/>
            <person name="Wapinski I."/>
            <person name="Roy S."/>
            <person name="Lin M.F."/>
            <person name="Heiman D.I."/>
            <person name="Young S.K."/>
            <person name="Furuya K."/>
            <person name="Guo Y."/>
            <person name="Pidoux A."/>
            <person name="Chen H.M."/>
            <person name="Robbertse B."/>
            <person name="Goldberg J.M."/>
            <person name="Aoki K."/>
            <person name="Bayne E.H."/>
            <person name="Berlin A.M."/>
            <person name="Desjardins C.A."/>
            <person name="Dobbs E."/>
            <person name="Dukaj L."/>
            <person name="Fan L."/>
            <person name="FitzGerald M.G."/>
            <person name="French C."/>
            <person name="Gujja S."/>
            <person name="Hansen K."/>
            <person name="Keifenheim D."/>
            <person name="Levin J.Z."/>
            <person name="Mosher R.A."/>
            <person name="Mueller C.A."/>
            <person name="Pfiffner J."/>
            <person name="Priest M."/>
            <person name="Russ C."/>
            <person name="Smialowska A."/>
            <person name="Swoboda P."/>
            <person name="Sykes S.M."/>
            <person name="Vaughn M."/>
            <person name="Vengrova S."/>
            <person name="Yoder R."/>
            <person name="Zeng Q."/>
            <person name="Allshire R."/>
            <person name="Baulcombe D."/>
            <person name="Birren B.W."/>
            <person name="Brown W."/>
            <person name="Ekwall K."/>
            <person name="Kellis M."/>
            <person name="Leatherwood J."/>
            <person name="Levin H."/>
            <person name="Margalit H."/>
            <person name="Martienssen R."/>
            <person name="Nieduszynski C.A."/>
            <person name="Spatafora J.W."/>
            <person name="Friedman N."/>
            <person name="Dalgaard J.Z."/>
            <person name="Baumann P."/>
            <person name="Niki H."/>
            <person name="Regev A."/>
            <person name="Nusbaum C."/>
        </authorList>
    </citation>
    <scope>NUCLEOTIDE SEQUENCE [LARGE SCALE GENOMIC DNA]</scope>
    <source>
        <strain evidence="9">yFS275 / FY16936</strain>
    </source>
</reference>
<feature type="binding site" evidence="5">
    <location>
        <position position="202"/>
    </location>
    <ligand>
        <name>Fe cation</name>
        <dbReference type="ChEBI" id="CHEBI:24875"/>
        <note>catalytic</note>
    </ligand>
</feature>
<keyword evidence="9" id="KW-1185">Reference proteome</keyword>
<dbReference type="RefSeq" id="XP_002172161.1">
    <property type="nucleotide sequence ID" value="XM_002172125.2"/>
</dbReference>
<evidence type="ECO:0000256" key="1">
    <source>
        <dbReference type="ARBA" id="ARBA00022723"/>
    </source>
</evidence>
<dbReference type="STRING" id="402676.B6JWW7"/>
<dbReference type="HOGENOM" id="CLU_029471_0_1_1"/>
<keyword evidence="3" id="KW-0560">Oxidoreductase</keyword>
<dbReference type="GO" id="GO:0051213">
    <property type="term" value="F:dioxygenase activity"/>
    <property type="evidence" value="ECO:0007669"/>
    <property type="project" value="UniProtKB-KW"/>
</dbReference>
<dbReference type="GO" id="GO:0046872">
    <property type="term" value="F:metal ion binding"/>
    <property type="evidence" value="ECO:0007669"/>
    <property type="project" value="UniProtKB-KW"/>
</dbReference>
<dbReference type="PANTHER" id="PTHR16557:SF2">
    <property type="entry name" value="NUCLEIC ACID DIOXYGENASE ALKBH1"/>
    <property type="match status" value="1"/>
</dbReference>
<evidence type="ECO:0000256" key="2">
    <source>
        <dbReference type="ARBA" id="ARBA00022964"/>
    </source>
</evidence>
<dbReference type="EMBL" id="KE651166">
    <property type="protein sequence ID" value="EEB05868.1"/>
    <property type="molecule type" value="Genomic_DNA"/>
</dbReference>
<evidence type="ECO:0000313" key="7">
    <source>
        <dbReference type="EMBL" id="EEB05868.1"/>
    </source>
</evidence>
<evidence type="ECO:0000259" key="6">
    <source>
        <dbReference type="PROSITE" id="PS51471"/>
    </source>
</evidence>
<name>B6JWW7_SCHJY</name>
<feature type="binding site" evidence="5">
    <location>
        <position position="200"/>
    </location>
    <ligand>
        <name>Fe cation</name>
        <dbReference type="ChEBI" id="CHEBI:24875"/>
        <note>catalytic</note>
    </ligand>
</feature>
<dbReference type="GO" id="GO:0005634">
    <property type="term" value="C:nucleus"/>
    <property type="evidence" value="ECO:0000318"/>
    <property type="project" value="GO_Central"/>
</dbReference>
<dbReference type="InterPro" id="IPR005123">
    <property type="entry name" value="Oxoglu/Fe-dep_dioxygenase_dom"/>
</dbReference>
<comment type="cofactor">
    <cofactor evidence="5">
        <name>Fe(2+)</name>
        <dbReference type="ChEBI" id="CHEBI:29033"/>
    </cofactor>
    <text evidence="5">Binds 1 Fe(2+) ion per subunit.</text>
</comment>
<accession>B6JWW7</accession>
<keyword evidence="4 5" id="KW-0408">Iron</keyword>
<keyword evidence="2" id="KW-0223">Dioxygenase</keyword>
<organism evidence="7 9">
    <name type="scientific">Schizosaccharomyces japonicus (strain yFS275 / FY16936)</name>
    <name type="common">Fission yeast</name>
    <dbReference type="NCBI Taxonomy" id="402676"/>
    <lineage>
        <taxon>Eukaryota</taxon>
        <taxon>Fungi</taxon>
        <taxon>Dikarya</taxon>
        <taxon>Ascomycota</taxon>
        <taxon>Taphrinomycotina</taxon>
        <taxon>Schizosaccharomycetes</taxon>
        <taxon>Schizosaccharomycetales</taxon>
        <taxon>Schizosaccharomycetaceae</taxon>
        <taxon>Schizosaccharomyces</taxon>
    </lineage>
</organism>
<evidence type="ECO:0000313" key="9">
    <source>
        <dbReference type="Proteomes" id="UP000001744"/>
    </source>
</evidence>
<sequence length="296" mass="33802">MENENVFRLSEKFYKKQPDSGIDLSKVLDASDENSFGFEKLQETKPGVWEHEEMPGLLILNKCLAPETQLDIVKCILERQLSDSRNKSNLSPFYELPHGEKNLWTMYKNGEDNVAIPPTGSSKPVTVKNLMEKKLRWITFGEQYNWTTRVYPDPATAPPFPEKLGHLTEELVHKATEFKDWKAEAAIVNFYSPRDTLSGHVDDAEDDLTLPLLSMSIGLDCIYLLGTETRKDVPKAIRLHSGDAVIMTGLSRKAYHAVPKIIPNTAPSYLQLKDEAVWNQWIQTKRVNFNIRQVRV</sequence>
<gene>
    <name evidence="8" type="primary">abh1</name>
    <name evidence="7" type="ORF">SJAG_00892</name>
</gene>
<dbReference type="JaponicusDB" id="SJAG_00892">
    <property type="gene designation" value="abh1"/>
</dbReference>
<keyword evidence="1 5" id="KW-0479">Metal-binding</keyword>
<dbReference type="PANTHER" id="PTHR16557">
    <property type="entry name" value="ALKYLATED DNA REPAIR PROTEIN ALKB-RELATED"/>
    <property type="match status" value="1"/>
</dbReference>
<dbReference type="SUPFAM" id="SSF51197">
    <property type="entry name" value="Clavaminate synthase-like"/>
    <property type="match status" value="1"/>
</dbReference>
<feature type="binding site" evidence="5">
    <location>
        <position position="256"/>
    </location>
    <ligand>
        <name>Fe cation</name>
        <dbReference type="ChEBI" id="CHEBI:24875"/>
        <note>catalytic</note>
    </ligand>
</feature>
<feature type="domain" description="Fe2OG dioxygenase" evidence="6">
    <location>
        <begin position="182"/>
        <end position="295"/>
    </location>
</feature>
<dbReference type="InterPro" id="IPR004574">
    <property type="entry name" value="Alkb"/>
</dbReference>
<dbReference type="Pfam" id="PF13532">
    <property type="entry name" value="2OG-FeII_Oxy_2"/>
    <property type="match status" value="1"/>
</dbReference>
<dbReference type="InterPro" id="IPR027450">
    <property type="entry name" value="AlkB-like"/>
</dbReference>
<dbReference type="Proteomes" id="UP000001744">
    <property type="component" value="Unassembled WGS sequence"/>
</dbReference>
<dbReference type="GeneID" id="7051984"/>
<dbReference type="eggNOG" id="KOG2731">
    <property type="taxonomic scope" value="Eukaryota"/>
</dbReference>
<protein>
    <submittedName>
        <fullName evidence="7">AlkB protein</fullName>
    </submittedName>
</protein>
<dbReference type="OMA" id="CEVIRLR"/>
<dbReference type="InterPro" id="IPR037151">
    <property type="entry name" value="AlkB-like_sf"/>
</dbReference>